<evidence type="ECO:0000259" key="9">
    <source>
        <dbReference type="Pfam" id="PF08600"/>
    </source>
</evidence>
<dbReference type="GO" id="GO:0008270">
    <property type="term" value="F:zinc ion binding"/>
    <property type="evidence" value="ECO:0007669"/>
    <property type="project" value="UniProtKB-KW"/>
</dbReference>
<feature type="compositionally biased region" description="Basic and acidic residues" evidence="7">
    <location>
        <begin position="234"/>
        <end position="249"/>
    </location>
</feature>
<keyword evidence="2" id="KW-0479">Metal-binding</keyword>
<dbReference type="Proteomes" id="UP000504612">
    <property type="component" value="Unplaced"/>
</dbReference>
<evidence type="ECO:0000256" key="7">
    <source>
        <dbReference type="SAM" id="MobiDB-lite"/>
    </source>
</evidence>
<evidence type="ECO:0000313" key="11">
    <source>
        <dbReference type="RefSeq" id="XP_026545005.1"/>
    </source>
</evidence>
<dbReference type="Pfam" id="PF07967">
    <property type="entry name" value="zf-C3HC"/>
    <property type="match status" value="1"/>
</dbReference>
<gene>
    <name evidence="11" type="primary">ZC3HC1</name>
</gene>
<organism evidence="10 11">
    <name type="scientific">Notechis scutatus</name>
    <name type="common">mainland tiger snake</name>
    <dbReference type="NCBI Taxonomy" id="8663"/>
    <lineage>
        <taxon>Eukaryota</taxon>
        <taxon>Metazoa</taxon>
        <taxon>Chordata</taxon>
        <taxon>Craniata</taxon>
        <taxon>Vertebrata</taxon>
        <taxon>Euteleostomi</taxon>
        <taxon>Lepidosauria</taxon>
        <taxon>Squamata</taxon>
        <taxon>Bifurcata</taxon>
        <taxon>Unidentata</taxon>
        <taxon>Episquamata</taxon>
        <taxon>Toxicofera</taxon>
        <taxon>Serpentes</taxon>
        <taxon>Colubroidea</taxon>
        <taxon>Elapidae</taxon>
        <taxon>Hydrophiinae</taxon>
        <taxon>Notechis</taxon>
    </lineage>
</organism>
<dbReference type="PANTHER" id="PTHR15835">
    <property type="entry name" value="NUCLEAR-INTERACTING PARTNER OF ALK"/>
    <property type="match status" value="1"/>
</dbReference>
<dbReference type="GeneID" id="113426812"/>
<name>A0A6J1VPS0_9SAUR</name>
<dbReference type="AlphaFoldDB" id="A0A6J1VPS0"/>
<proteinExistence type="predicted"/>
<evidence type="ECO:0000256" key="4">
    <source>
        <dbReference type="ARBA" id="ARBA00022833"/>
    </source>
</evidence>
<feature type="domain" description="NuBaID C-terminal" evidence="9">
    <location>
        <begin position="263"/>
        <end position="479"/>
    </location>
</feature>
<evidence type="ECO:0000256" key="1">
    <source>
        <dbReference type="ARBA" id="ARBA00004123"/>
    </source>
</evidence>
<dbReference type="CTD" id="51530"/>
<feature type="domain" description="C3HC-type" evidence="8">
    <location>
        <begin position="82"/>
        <end position="208"/>
    </location>
</feature>
<keyword evidence="3" id="KW-0863">Zinc-finger</keyword>
<evidence type="ECO:0000256" key="3">
    <source>
        <dbReference type="ARBA" id="ARBA00022771"/>
    </source>
</evidence>
<comment type="function">
    <text evidence="6">Required for proper positioning of a substantial amount of TPR at the nuclear basket (NB) through interaction with TPR.</text>
</comment>
<dbReference type="RefSeq" id="XP_026545005.1">
    <property type="nucleotide sequence ID" value="XM_026689220.1"/>
</dbReference>
<evidence type="ECO:0000256" key="5">
    <source>
        <dbReference type="ARBA" id="ARBA00023242"/>
    </source>
</evidence>
<evidence type="ECO:0000256" key="2">
    <source>
        <dbReference type="ARBA" id="ARBA00022723"/>
    </source>
</evidence>
<sequence>MAAPSPAAVAAAAAAAADAPENESGALATKPKSPAITPQKVRELIDEGIAPEEAGQDRKDSSAFGEVANGSPQTNELHFESTSKEAFFNRVETFTSLKWAGKPHELSPLICAKYGWTNVECDMLKCSSCQAYLCASLQLAFDFSKYKERCLELQKALLGAHEKFCFWPDSPCPDRFSVLLVEEPHALCTDFLERFRNLCQLQLQLPSLKPDSLKNVSLTEDKVSFLLQLIEEKEKEEEENRKTEGEKTSAKPPSDLLQVHITASILALCGWTGSPPSGSVHLPLISCSRCMRKVGLWSFHQMESTETELENLSNVAPVAEKPPLGPTSSPRRMITRSQDTSVPLGSEQHEKSPSPVISRTRGGDSFSEHPEAEAASPTPRSRPVTRSMGHGEACGPGAEVPSSPHRKAKRPRLYSSGSSVSDSLTRVFFDPLAQHRDWCPWVNEVKEATGLGTKGDSLEEKADRGWQVVLKVLQASGQSEKPAHLESESLSTKSRKVFQIFRQWEAACSS</sequence>
<evidence type="ECO:0000313" key="10">
    <source>
        <dbReference type="Proteomes" id="UP000504612"/>
    </source>
</evidence>
<dbReference type="GO" id="GO:0005634">
    <property type="term" value="C:nucleus"/>
    <property type="evidence" value="ECO:0007669"/>
    <property type="project" value="UniProtKB-SubCell"/>
</dbReference>
<keyword evidence="4" id="KW-0862">Zinc</keyword>
<keyword evidence="10" id="KW-1185">Reference proteome</keyword>
<protein>
    <submittedName>
        <fullName evidence="11">Nuclear-interacting partner of ALK isoform X1</fullName>
    </submittedName>
</protein>
<feature type="region of interest" description="Disordered" evidence="7">
    <location>
        <begin position="310"/>
        <end position="419"/>
    </location>
</feature>
<dbReference type="InterPro" id="IPR013909">
    <property type="entry name" value="NuBaID_C"/>
</dbReference>
<dbReference type="KEGG" id="nss:113426812"/>
<dbReference type="Pfam" id="PF08600">
    <property type="entry name" value="NuBaID_C"/>
    <property type="match status" value="1"/>
</dbReference>
<dbReference type="PANTHER" id="PTHR15835:SF6">
    <property type="entry name" value="ZINC FINGER C3HC-TYPE PROTEIN 1"/>
    <property type="match status" value="1"/>
</dbReference>
<dbReference type="InterPro" id="IPR012935">
    <property type="entry name" value="NuBaID_N"/>
</dbReference>
<comment type="subcellular location">
    <subcellularLocation>
        <location evidence="1">Nucleus</location>
    </subcellularLocation>
</comment>
<feature type="region of interest" description="Disordered" evidence="7">
    <location>
        <begin position="15"/>
        <end position="76"/>
    </location>
</feature>
<evidence type="ECO:0000256" key="6">
    <source>
        <dbReference type="ARBA" id="ARBA00044931"/>
    </source>
</evidence>
<evidence type="ECO:0000259" key="8">
    <source>
        <dbReference type="Pfam" id="PF07967"/>
    </source>
</evidence>
<feature type="compositionally biased region" description="Polar residues" evidence="7">
    <location>
        <begin position="326"/>
        <end position="343"/>
    </location>
</feature>
<feature type="region of interest" description="Disordered" evidence="7">
    <location>
        <begin position="234"/>
        <end position="253"/>
    </location>
</feature>
<keyword evidence="5" id="KW-0539">Nucleus</keyword>
<reference evidence="11" key="1">
    <citation type="submission" date="2025-08" db="UniProtKB">
        <authorList>
            <consortium name="RefSeq"/>
        </authorList>
    </citation>
    <scope>IDENTIFICATION</scope>
</reference>
<accession>A0A6J1VPS0</accession>